<name>A0A934X124_9BACT</name>
<dbReference type="Pfam" id="PF17963">
    <property type="entry name" value="Big_9"/>
    <property type="match status" value="1"/>
</dbReference>
<evidence type="ECO:0000256" key="2">
    <source>
        <dbReference type="SAM" id="SignalP"/>
    </source>
</evidence>
<feature type="compositionally biased region" description="Low complexity" evidence="1">
    <location>
        <begin position="162"/>
        <end position="175"/>
    </location>
</feature>
<dbReference type="PANTHER" id="PTHR14139:SF2">
    <property type="entry name" value="CALSYNTENIN-1"/>
    <property type="match status" value="1"/>
</dbReference>
<dbReference type="SMART" id="SM00736">
    <property type="entry name" value="CADG"/>
    <property type="match status" value="4"/>
</dbReference>
<evidence type="ECO:0000313" key="4">
    <source>
        <dbReference type="EMBL" id="MBK6266537.1"/>
    </source>
</evidence>
<accession>A0A934X124</accession>
<dbReference type="Pfam" id="PF18676">
    <property type="entry name" value="MBG_2"/>
    <property type="match status" value="3"/>
</dbReference>
<dbReference type="GO" id="GO:0005509">
    <property type="term" value="F:calcium ion binding"/>
    <property type="evidence" value="ECO:0007669"/>
    <property type="project" value="InterPro"/>
</dbReference>
<feature type="domain" description="Cadherin" evidence="3">
    <location>
        <begin position="976"/>
        <end position="1072"/>
    </location>
</feature>
<feature type="signal peptide" evidence="2">
    <location>
        <begin position="1"/>
        <end position="24"/>
    </location>
</feature>
<dbReference type="NCBIfam" id="TIGR04131">
    <property type="entry name" value="Bac_Flav_CTERM"/>
    <property type="match status" value="1"/>
</dbReference>
<dbReference type="InterPro" id="IPR002126">
    <property type="entry name" value="Cadherin-like_dom"/>
</dbReference>
<evidence type="ECO:0000259" key="3">
    <source>
        <dbReference type="PROSITE" id="PS50268"/>
    </source>
</evidence>
<dbReference type="InterPro" id="IPR043772">
    <property type="entry name" value="MBG_3"/>
</dbReference>
<dbReference type="RefSeq" id="WP_201432218.1">
    <property type="nucleotide sequence ID" value="NZ_JAEQBW010000008.1"/>
</dbReference>
<gene>
    <name evidence="4" type="ORF">JKA74_15940</name>
</gene>
<sequence length="1691" mass="183222">MSFLLLKNKSLFVLLLPLFLVCQAAHSSFAQTAPVFTSTPFTESTYGTTYEYNIEVDDEEGDILQVSLDSGPLPDGVSFDSFFSSASISGIPTETGDFPITLRVRELFDPSSFSTQSFTITVSKAILTVTADNKNISYGEAIPTLTFSYSGFVNDDTETDLDTPPTASTTASAESDAGEYPITLSGGADDNYTFNYVDATLTIEKIDQEITFDAINDKTYGDAPFELSASASSGLPVSFSVISGNATISGNTLSITGTGDMTVQASQEGNENYNPASPKEQTFNVARAPLTVSADDKTITYGDPIPTLTFTYSGFVNNEDASHLDTAPTASTTATQDSNIGDYPITLSGGNDNNYSFNYEHATLTIEKVNQNITFDPINDKTYGDPAFTLSASANTGLPITYSVISGNASISGNTLTITGAGDITVQASQEGNENYSPASAEQTFNVAKAPLTVTADNKTIPYGTAIPTLTFTYSGFLNEDDESDLDTAPTISTQATTDSEAGTYPITLSGGNDENYTFNYVNATLTIEKANQTITFNAISDKTYGDEPFTLSASATSGLPVSFSIVSGNASISGNTLTISGAGNVTVKASQPGNENYHAAPVVERSFTVHKAEVSITITGLLQNYDGSPKEVTVSTSPEGLSYTTTYDGSTQAPSASGEYQVEVNINETNYTGTKTAILIINSAPVSSGIEDLEFPEDSDPIQIDFLDYFSDTEDEDSELVFEIISNTAPELFSEFSLTGSLLTLSVEPNISGTSNITVRATDSNGMFTNETFSLIITPVQDPPIFTSEPVTEVLQDELYSYEIEAIDYDEGDILTITNIISLPTWLNLTDNGDGTALLSGTPGNNQVGSYGIALKVSDDKNNTDEQFFDIEVIDVNDPPVFTSTPVTQATVNVQYTYHITTNDIDQNDEVSLTILEKPSWLNFTDLENGSGRLQGTPRNSDRAASRSVRILAEDLEGASAEQSFTIEVDFPNRAPEFTSTPVTSATQDQEYLYEITVTDPDDDEVSINLLAAPDWLTFETEGNTASLSGIPTNQDVGSYTVVLEAEDFLGLKVTQNFTITVENVNDPPIITSEPATSAIQNILYEYVITVEDPDEDDEITISVIQKPEWLNFDGNFTLSGTPSVADVENSPFMVELIAEDSEGASDNQSFEITVRNENLPPTIDPIPDTDPIMEDTPDEFTIPLTGISTGGESNQQISITASTDFPGLFESLSVDYTSPGSNGVLKYTIMPDSFGIATVTVHLQDDGPEDINFTEETFKVTVSAVNDAPEFTSDPVERALAGTNYSYEITGRDADPNDVLVIEALSAPSWLNFTDNGNGTAILEGQVPVDASDEDIALRITDSQGEFAEQNYRLRMNQAPTVDDIYITMQEDSPYEFGISELKQSFYDADDDNLETIKFNWSRGTIQSNGQNIEPGQEIDFSTDPSIQYIPPSNFFGEITLQWSASDGYQFSEEADIFIKIDSVNDAPVLSNIETSIIDYIQGSDPIKLTETITVTDVDDQFIDSAFVQITENYNPEEDRISMTEESEQVISGSFDRESGVYLLTGKATKSAYETALRQVTYENVNPLTSDEAIKSLSIKVSDGLLHSEPVSRELQIINVLPELDIVNAFTPDGNGVNDTWDFVNLELFEQVKISVFNNNGMLLYNCSSRECEWDGTYKGELLPAGTYFYLIDLNNGRRKYEGTVTILK</sequence>
<comment type="caution">
    <text evidence="4">The sequence shown here is derived from an EMBL/GenBank/DDBJ whole genome shotgun (WGS) entry which is preliminary data.</text>
</comment>
<dbReference type="InterPro" id="IPR015919">
    <property type="entry name" value="Cadherin-like_sf"/>
</dbReference>
<dbReference type="Gene3D" id="3.30.160.710">
    <property type="match status" value="3"/>
</dbReference>
<keyword evidence="2" id="KW-0732">Signal</keyword>
<evidence type="ECO:0000313" key="5">
    <source>
        <dbReference type="Proteomes" id="UP000611723"/>
    </source>
</evidence>
<dbReference type="InterPro" id="IPR026341">
    <property type="entry name" value="T9SS_type_B"/>
</dbReference>
<evidence type="ECO:0000256" key="1">
    <source>
        <dbReference type="SAM" id="MobiDB-lite"/>
    </source>
</evidence>
<dbReference type="GO" id="GO:0016020">
    <property type="term" value="C:membrane"/>
    <property type="evidence" value="ECO:0007669"/>
    <property type="project" value="InterPro"/>
</dbReference>
<dbReference type="InterPro" id="IPR041286">
    <property type="entry name" value="MBG_2"/>
</dbReference>
<organism evidence="4 5">
    <name type="scientific">Marivirga aurantiaca</name>
    <dbReference type="NCBI Taxonomy" id="2802615"/>
    <lineage>
        <taxon>Bacteria</taxon>
        <taxon>Pseudomonadati</taxon>
        <taxon>Bacteroidota</taxon>
        <taxon>Cytophagia</taxon>
        <taxon>Cytophagales</taxon>
        <taxon>Marivirgaceae</taxon>
        <taxon>Marivirga</taxon>
    </lineage>
</organism>
<feature type="region of interest" description="Disordered" evidence="1">
    <location>
        <begin position="156"/>
        <end position="184"/>
    </location>
</feature>
<dbReference type="Pfam" id="PF18887">
    <property type="entry name" value="MBG_3"/>
    <property type="match status" value="1"/>
</dbReference>
<dbReference type="InterPro" id="IPR013783">
    <property type="entry name" value="Ig-like_fold"/>
</dbReference>
<dbReference type="Pfam" id="PF13585">
    <property type="entry name" value="CHU_C"/>
    <property type="match status" value="1"/>
</dbReference>
<protein>
    <submittedName>
        <fullName evidence="4">Gliding motility-associated C-terminal domain-containing protein</fullName>
    </submittedName>
</protein>
<dbReference type="Pfam" id="PF05345">
    <property type="entry name" value="He_PIG"/>
    <property type="match status" value="5"/>
</dbReference>
<feature type="chain" id="PRO_5037642955" evidence="2">
    <location>
        <begin position="25"/>
        <end position="1691"/>
    </location>
</feature>
<dbReference type="PANTHER" id="PTHR14139">
    <property type="entry name" value="CALSYNTENIN"/>
    <property type="match status" value="1"/>
</dbReference>
<keyword evidence="5" id="KW-1185">Reference proteome</keyword>
<dbReference type="Gene3D" id="2.60.40.10">
    <property type="entry name" value="Immunoglobulins"/>
    <property type="match status" value="6"/>
</dbReference>
<dbReference type="GO" id="GO:0007156">
    <property type="term" value="P:homophilic cell adhesion via plasma membrane adhesion molecules"/>
    <property type="evidence" value="ECO:0007669"/>
    <property type="project" value="InterPro"/>
</dbReference>
<dbReference type="EMBL" id="JAEQBW010000008">
    <property type="protein sequence ID" value="MBK6266537.1"/>
    <property type="molecule type" value="Genomic_DNA"/>
</dbReference>
<dbReference type="Proteomes" id="UP000611723">
    <property type="component" value="Unassembled WGS sequence"/>
</dbReference>
<dbReference type="SUPFAM" id="SSF49313">
    <property type="entry name" value="Cadherin-like"/>
    <property type="match status" value="5"/>
</dbReference>
<proteinExistence type="predicted"/>
<reference evidence="4" key="1">
    <citation type="submission" date="2021-01" db="EMBL/GenBank/DDBJ databases">
        <title>Marivirga aurantiaca sp. nov., isolated from intertidal surface sediments.</title>
        <authorList>
            <person name="Zhang M."/>
        </authorList>
    </citation>
    <scope>NUCLEOTIDE SEQUENCE</scope>
    <source>
        <strain evidence="4">S37H4</strain>
    </source>
</reference>
<dbReference type="PROSITE" id="PS50268">
    <property type="entry name" value="CADHERIN_2"/>
    <property type="match status" value="1"/>
</dbReference>
<dbReference type="InterPro" id="IPR006644">
    <property type="entry name" value="Cadg"/>
</dbReference>